<feature type="transmembrane region" description="Helical" evidence="1">
    <location>
        <begin position="28"/>
        <end position="47"/>
    </location>
</feature>
<comment type="caution">
    <text evidence="2">The sequence shown here is derived from an EMBL/GenBank/DDBJ whole genome shotgun (WGS) entry which is preliminary data.</text>
</comment>
<dbReference type="Gene3D" id="3.80.10.10">
    <property type="entry name" value="Ribonuclease Inhibitor"/>
    <property type="match status" value="1"/>
</dbReference>
<name>A0A4Q9LBG2_9MICR</name>
<keyword evidence="1" id="KW-0472">Membrane</keyword>
<evidence type="ECO:0000256" key="1">
    <source>
        <dbReference type="SAM" id="Phobius"/>
    </source>
</evidence>
<evidence type="ECO:0000313" key="3">
    <source>
        <dbReference type="Proteomes" id="UP000292362"/>
    </source>
</evidence>
<proteinExistence type="predicted"/>
<dbReference type="EMBL" id="PITJ01000102">
    <property type="protein sequence ID" value="TBU04675.1"/>
    <property type="molecule type" value="Genomic_DNA"/>
</dbReference>
<accession>A0A4Q9LBG2</accession>
<dbReference type="SUPFAM" id="SSF52047">
    <property type="entry name" value="RNI-like"/>
    <property type="match status" value="2"/>
</dbReference>
<reference evidence="2 3" key="1">
    <citation type="submission" date="2017-12" db="EMBL/GenBank/DDBJ databases">
        <authorList>
            <person name="Pombert J.-F."/>
            <person name="Haag K.L."/>
            <person name="Ebert D."/>
        </authorList>
    </citation>
    <scope>NUCLEOTIDE SEQUENCE [LARGE SCALE GENOMIC DNA]</scope>
    <source>
        <strain evidence="2">FI-OER-3-3</strain>
    </source>
</reference>
<keyword evidence="1" id="KW-0812">Transmembrane</keyword>
<dbReference type="AlphaFoldDB" id="A0A4Q9LBG2"/>
<keyword evidence="1" id="KW-1133">Transmembrane helix</keyword>
<organism evidence="2 3">
    <name type="scientific">Hamiltosporidium tvaerminnensis</name>
    <dbReference type="NCBI Taxonomy" id="1176355"/>
    <lineage>
        <taxon>Eukaryota</taxon>
        <taxon>Fungi</taxon>
        <taxon>Fungi incertae sedis</taxon>
        <taxon>Microsporidia</taxon>
        <taxon>Dubosqiidae</taxon>
        <taxon>Hamiltosporidium</taxon>
    </lineage>
</organism>
<dbReference type="InterPro" id="IPR032675">
    <property type="entry name" value="LRR_dom_sf"/>
</dbReference>
<dbReference type="VEuPathDB" id="MicrosporidiaDB:CWI37_0102p0010"/>
<gene>
    <name evidence="2" type="ORF">CWI37_0102p0010</name>
</gene>
<protein>
    <submittedName>
        <fullName evidence="2">Uncharacterized protein</fullName>
    </submittedName>
</protein>
<evidence type="ECO:0000313" key="2">
    <source>
        <dbReference type="EMBL" id="TBU04675.1"/>
    </source>
</evidence>
<dbReference type="Proteomes" id="UP000292362">
    <property type="component" value="Unassembled WGS sequence"/>
</dbReference>
<sequence length="893" mass="104751">MEKNKDDICCKFCRNKLVYRKATNGCRIYLFSIFNIFQIYLLHFILLNKCACLQIEISFSNEAENFEVNCNEAVDNLNNLCENCASDRIATERIPESNVQDFSDNTPAPATLLDRNDHIVDPGTIPIITGISSKKRKQDLFLPESDEISNTQYSSLIQRQTNEKIVSQGEELQPLDLRTNKKRKISDLIEFENNEWILKTPTSIIFEYSDKFCIQSKYFNKYMNTELNYVKYNITDLTKSKVDIATFEIFLFVLRFGYDKKCMNLQLDGFITFLRLFCDLLCHAESDVIENLYKSLLPTFIIYKNDILVNINIETPENIFLVQKSLFLPFLNTFFSNVEVKFDQNTKELSLLKRESSLHLYSFDARNIDEIIIRTTPEVITFLETESNINLKLFFWLMSLFKIIGIKISNDNIYYSESKERDRICKYENSALAYSSPNLKLFYSHTLKSIILDNNNNEIKFLELERVNITEGFLNFIKILSKIESLILYTCKLPAYSKFLCHLNFCFPKLKTLKVNTLVLTAAFFKSLRNLKIEYLDLSWSTFDGKYSRDLELYDGIYTLCDLKLDNSRLGYNVINFLVKSNALEFLSMKNVDFSRLNRTKYFILLQRNYSSLDISGCFLNKNFMNFYSSNFKATSLSLRDLNSENLQKMLDLNSLHISTKILDLSKSCLDFKAIACLRKFKVLETLKLCSLPYVEFKYLNQEYSFEKNLYVIDLSDSKLIQENMVFLNRFEFLKELRLSRCNLKEGLIRYILPKSLFSSLEKLKISENSLDIYDFYLLSLIRNLKYLSITLENSIFRNSLKENDLMCFTKLNTLILTKTVITYEIFQFINQQYLLTHLHFKDCTFEIDFSSISITSSLKHLNHIVLINSKISADNKRRLEDLIIYNITVIVR</sequence>